<dbReference type="PROSITE" id="PS50125">
    <property type="entry name" value="GUANYLATE_CYCLASE_2"/>
    <property type="match status" value="1"/>
</dbReference>
<dbReference type="InterPro" id="IPR011990">
    <property type="entry name" value="TPR-like_helical_dom_sf"/>
</dbReference>
<dbReference type="InterPro" id="IPR029787">
    <property type="entry name" value="Nucleotide_cyclase"/>
</dbReference>
<dbReference type="PANTHER" id="PTHR43081:SF19">
    <property type="entry name" value="PH-SENSITIVE ADENYLATE CYCLASE RV1264"/>
    <property type="match status" value="1"/>
</dbReference>
<comment type="caution">
    <text evidence="2">The sequence shown here is derived from an EMBL/GenBank/DDBJ whole genome shotgun (WGS) entry which is preliminary data.</text>
</comment>
<evidence type="ECO:0000259" key="1">
    <source>
        <dbReference type="PROSITE" id="PS50125"/>
    </source>
</evidence>
<evidence type="ECO:0000313" key="2">
    <source>
        <dbReference type="EMBL" id="MBR0797986.1"/>
    </source>
</evidence>
<name>A0ABS5FNS2_9BRAD</name>
<keyword evidence="3" id="KW-1185">Reference proteome</keyword>
<dbReference type="InterPro" id="IPR050697">
    <property type="entry name" value="Adenylyl/Guanylyl_Cyclase_3/4"/>
</dbReference>
<dbReference type="SUPFAM" id="SSF55073">
    <property type="entry name" value="Nucleotide cyclase"/>
    <property type="match status" value="1"/>
</dbReference>
<dbReference type="PANTHER" id="PTHR43081">
    <property type="entry name" value="ADENYLATE CYCLASE, TERMINAL-DIFFERENTIATION SPECIFIC-RELATED"/>
    <property type="match status" value="1"/>
</dbReference>
<reference evidence="3" key="1">
    <citation type="journal article" date="2021" name="ISME J.">
        <title>Evolutionary origin and ecological implication of a unique nif island in free-living Bradyrhizobium lineages.</title>
        <authorList>
            <person name="Tao J."/>
        </authorList>
    </citation>
    <scope>NUCLEOTIDE SEQUENCE [LARGE SCALE GENOMIC DNA]</scope>
    <source>
        <strain evidence="3">SZCCT0434</strain>
    </source>
</reference>
<dbReference type="RefSeq" id="WP_212493533.1">
    <property type="nucleotide sequence ID" value="NZ_JAFCJH010000022.1"/>
</dbReference>
<dbReference type="EMBL" id="JAFCJH010000022">
    <property type="protein sequence ID" value="MBR0797986.1"/>
    <property type="molecule type" value="Genomic_DNA"/>
</dbReference>
<dbReference type="Pfam" id="PF00211">
    <property type="entry name" value="Guanylate_cyc"/>
    <property type="match status" value="1"/>
</dbReference>
<dbReference type="SUPFAM" id="SSF48452">
    <property type="entry name" value="TPR-like"/>
    <property type="match status" value="1"/>
</dbReference>
<gene>
    <name evidence="2" type="ORF">JQ615_21585</name>
</gene>
<dbReference type="InterPro" id="IPR019734">
    <property type="entry name" value="TPR_rpt"/>
</dbReference>
<dbReference type="Gene3D" id="1.25.40.10">
    <property type="entry name" value="Tetratricopeptide repeat domain"/>
    <property type="match status" value="1"/>
</dbReference>
<dbReference type="Proteomes" id="UP001315278">
    <property type="component" value="Unassembled WGS sequence"/>
</dbReference>
<feature type="domain" description="Guanylate cyclase" evidence="1">
    <location>
        <begin position="15"/>
        <end position="129"/>
    </location>
</feature>
<organism evidence="2 3">
    <name type="scientific">Bradyrhizobium jicamae</name>
    <dbReference type="NCBI Taxonomy" id="280332"/>
    <lineage>
        <taxon>Bacteria</taxon>
        <taxon>Pseudomonadati</taxon>
        <taxon>Pseudomonadota</taxon>
        <taxon>Alphaproteobacteria</taxon>
        <taxon>Hyphomicrobiales</taxon>
        <taxon>Nitrobacteraceae</taxon>
        <taxon>Bradyrhizobium</taxon>
    </lineage>
</organism>
<dbReference type="SMART" id="SM00028">
    <property type="entry name" value="TPR"/>
    <property type="match status" value="4"/>
</dbReference>
<dbReference type="Gene3D" id="3.30.70.1230">
    <property type="entry name" value="Nucleotide cyclase"/>
    <property type="match status" value="1"/>
</dbReference>
<accession>A0ABS5FNS2</accession>
<proteinExistence type="predicted"/>
<protein>
    <submittedName>
        <fullName evidence="2">Adenylate/guanylate cyclase domain-containing protein</fullName>
    </submittedName>
</protein>
<dbReference type="CDD" id="cd07302">
    <property type="entry name" value="CHD"/>
    <property type="match status" value="1"/>
</dbReference>
<dbReference type="Gene3D" id="3.40.50.10070">
    <property type="entry name" value="TolB, N-terminal domain"/>
    <property type="match status" value="1"/>
</dbReference>
<dbReference type="InterPro" id="IPR001054">
    <property type="entry name" value="A/G_cyclase"/>
</dbReference>
<evidence type="ECO:0000313" key="3">
    <source>
        <dbReference type="Proteomes" id="UP001315278"/>
    </source>
</evidence>
<sequence length="591" mass="64291">MAEAETSRVGRRLAAIVAADVAGYSRLMGLDEVGTARTLREHRKVTDALVAKHGGRLVKSTGDGVLLEFPSVVDAVECAVAVQAVMAQRNEGIPQDRRMPFRIGINLGDILIEGDDILGDGVNIAARLEGIAEPGGICVSSSAYEQVRSKVEVEFIDLGEQTLKNIARPVQAFSLRATGEATISPSKGTALPLPDKPSIAVLPFQNMSGDPEQEYFADGMVEDIITELSRFKSLFVIARGSSFTYKGKVVDIKQVGRDLGVRYVLEGSVRKAGGRVRITGQLIDSTTGAHLWADRFDGALEDVFELQDKVTSSVVGQLFSRVQLQEEERAIRKPTNDLDAYDHYLRGTAKFWGWSKGSTEAAMSLFNKAIELDESFALAHAFAGTVFTLRKQGRWMVDVSKETAVAVHHARRAIELGREDGLALVSGGFTLAYVANDLDLGSDCIARGLSLNPNLSWGWQFSGWVNIYLGRHDVALEHLARAERLSPRDPSLVQVRLASALAYFFSGSYQEAVHLTKMVCSQAPSLPAAWRTKAISHALAGQPEDAAAAASKAVELDPLARVSVLVPSLPYRRLEDRERYRQGLLQAGFPD</sequence>